<dbReference type="GO" id="GO:0012505">
    <property type="term" value="C:endomembrane system"/>
    <property type="evidence" value="ECO:0007669"/>
    <property type="project" value="UniProtKB-SubCell"/>
</dbReference>
<feature type="transmembrane region" description="Helical" evidence="7">
    <location>
        <begin position="104"/>
        <end position="123"/>
    </location>
</feature>
<keyword evidence="6 7" id="KW-0472">Membrane</keyword>
<name>A0A2Z4XXM6_9GAMM</name>
<evidence type="ECO:0000313" key="10">
    <source>
        <dbReference type="Proteomes" id="UP000251120"/>
    </source>
</evidence>
<keyword evidence="3" id="KW-0813">Transport</keyword>
<dbReference type="GO" id="GO:0005886">
    <property type="term" value="C:plasma membrane"/>
    <property type="evidence" value="ECO:0007669"/>
    <property type="project" value="TreeGrafter"/>
</dbReference>
<feature type="transmembrane region" description="Helical" evidence="7">
    <location>
        <begin position="78"/>
        <end position="98"/>
    </location>
</feature>
<dbReference type="AlphaFoldDB" id="A0A2Z4XXM6"/>
<keyword evidence="4 7" id="KW-0812">Transmembrane</keyword>
<evidence type="ECO:0000256" key="3">
    <source>
        <dbReference type="ARBA" id="ARBA00022448"/>
    </source>
</evidence>
<evidence type="ECO:0000256" key="2">
    <source>
        <dbReference type="ARBA" id="ARBA00005697"/>
    </source>
</evidence>
<keyword evidence="11" id="KW-1185">Reference proteome</keyword>
<dbReference type="PANTHER" id="PTHR43337">
    <property type="entry name" value="XANTHINE/URACIL PERMEASE C887.17-RELATED"/>
    <property type="match status" value="1"/>
</dbReference>
<organism evidence="8 10">
    <name type="scientific">Francisella adeliensis</name>
    <dbReference type="NCBI Taxonomy" id="2007306"/>
    <lineage>
        <taxon>Bacteria</taxon>
        <taxon>Pseudomonadati</taxon>
        <taxon>Pseudomonadota</taxon>
        <taxon>Gammaproteobacteria</taxon>
        <taxon>Thiotrichales</taxon>
        <taxon>Francisellaceae</taxon>
        <taxon>Francisella</taxon>
    </lineage>
</organism>
<comment type="subcellular location">
    <subcellularLocation>
        <location evidence="1">Endomembrane system</location>
        <topology evidence="1">Multi-pass membrane protein</topology>
    </subcellularLocation>
</comment>
<reference evidence="8 10" key="1">
    <citation type="submission" date="2017-06" db="EMBL/GenBank/DDBJ databases">
        <title>Complete genome of Francisella adeliensis.</title>
        <authorList>
            <person name="Vallesi A."/>
            <person name="Sjodin A."/>
        </authorList>
    </citation>
    <scope>NUCLEOTIDE SEQUENCE [LARGE SCALE GENOMIC DNA]</scope>
    <source>
        <strain evidence="8 10">FDC440</strain>
    </source>
</reference>
<feature type="transmembrane region" description="Helical" evidence="7">
    <location>
        <begin position="21"/>
        <end position="39"/>
    </location>
</feature>
<evidence type="ECO:0000313" key="8">
    <source>
        <dbReference type="EMBL" id="AXA33202.1"/>
    </source>
</evidence>
<evidence type="ECO:0000256" key="1">
    <source>
        <dbReference type="ARBA" id="ARBA00004127"/>
    </source>
</evidence>
<proteinExistence type="inferred from homology"/>
<feature type="transmembrane region" description="Helical" evidence="7">
    <location>
        <begin position="194"/>
        <end position="210"/>
    </location>
</feature>
<evidence type="ECO:0000256" key="5">
    <source>
        <dbReference type="ARBA" id="ARBA00022989"/>
    </source>
</evidence>
<dbReference type="EMBL" id="CP043424">
    <property type="protein sequence ID" value="QIW11430.1"/>
    <property type="molecule type" value="Genomic_DNA"/>
</dbReference>
<dbReference type="Pfam" id="PF00860">
    <property type="entry name" value="Xan_ur_permease"/>
    <property type="match status" value="1"/>
</dbReference>
<dbReference type="KEGG" id="fad:CDH04_01645"/>
<feature type="transmembrane region" description="Helical" evidence="7">
    <location>
        <begin position="379"/>
        <end position="407"/>
    </location>
</feature>
<keyword evidence="5 7" id="KW-1133">Transmembrane helix</keyword>
<evidence type="ECO:0000256" key="6">
    <source>
        <dbReference type="ARBA" id="ARBA00023136"/>
    </source>
</evidence>
<feature type="transmembrane region" description="Helical" evidence="7">
    <location>
        <begin position="170"/>
        <end position="187"/>
    </location>
</feature>
<dbReference type="EMBL" id="CP021781">
    <property type="protein sequence ID" value="AXA33202.1"/>
    <property type="molecule type" value="Genomic_DNA"/>
</dbReference>
<feature type="transmembrane region" description="Helical" evidence="7">
    <location>
        <begin position="51"/>
        <end position="71"/>
    </location>
</feature>
<feature type="transmembrane region" description="Helical" evidence="7">
    <location>
        <begin position="350"/>
        <end position="367"/>
    </location>
</feature>
<evidence type="ECO:0000313" key="11">
    <source>
        <dbReference type="Proteomes" id="UP000681131"/>
    </source>
</evidence>
<feature type="transmembrane region" description="Helical" evidence="7">
    <location>
        <begin position="322"/>
        <end position="343"/>
    </location>
</feature>
<feature type="transmembrane region" description="Helical" evidence="7">
    <location>
        <begin position="245"/>
        <end position="267"/>
    </location>
</feature>
<sequence length="438" mass="47504">MSIKKINSYFQLKENNSSIKQELLAAIASFLAISYIIVVNPKILAATGMPTNALVTSTILVSAFGSILMGIFTRNPFIIAPGMGMNIFFSFTAVKIYHLPWQTVLGATFWSGIIFSLLVILNVRTKIMLSLPKSIKQSLGAGIGLFIAYVGLINSGFLTSNGGMLTLSEISTHTVLFLICLCTLLILHIRKVPAAIILVIILGCTIALPLEHFSGQEIITLPNHIISFPDFSLFGQIDFLNGLKFAILPTIFTFCFLSLFDGTGTISSLYGSMNKEHNHKSKELKKTFLVDSTLASLSGIFGTSPTTVVVESGVGIAQGGKTGLTAIFGGLMFLPFLFLSPLISAIPIEVISPALILIGIMMMQQVYKVQWDDFSQATPAFFTILMMTLSSSISTGIACGILVWFIVSIFCNKKELNLTASIITVFCLIMFLHALNSF</sequence>
<dbReference type="InterPro" id="IPR045018">
    <property type="entry name" value="Azg-like"/>
</dbReference>
<dbReference type="GO" id="GO:0005345">
    <property type="term" value="F:purine nucleobase transmembrane transporter activity"/>
    <property type="evidence" value="ECO:0007669"/>
    <property type="project" value="TreeGrafter"/>
</dbReference>
<protein>
    <submittedName>
        <fullName evidence="8 9">Permease</fullName>
    </submittedName>
</protein>
<dbReference type="Proteomes" id="UP000681131">
    <property type="component" value="Chromosome"/>
</dbReference>
<dbReference type="OrthoDB" id="9808458at2"/>
<gene>
    <name evidence="8" type="ORF">CDH04_01645</name>
    <name evidence="9" type="ORF">FZC43_01650</name>
</gene>
<accession>A0A2Z4XXM6</accession>
<feature type="transmembrane region" description="Helical" evidence="7">
    <location>
        <begin position="416"/>
        <end position="435"/>
    </location>
</feature>
<comment type="similarity">
    <text evidence="2">Belongs to the nucleobase:cation symporter-2 (NCS2) (TC 2.A.40) family. Azg-like subfamily.</text>
</comment>
<evidence type="ECO:0000313" key="9">
    <source>
        <dbReference type="EMBL" id="QIW11430.1"/>
    </source>
</evidence>
<reference evidence="9 11" key="2">
    <citation type="submission" date="2019-08" db="EMBL/GenBank/DDBJ databases">
        <title>Complete genome sequences of Francisella adeliensis (FSC1325 and FSC1326).</title>
        <authorList>
            <person name="Ohrman C."/>
            <person name="Uneklint I."/>
            <person name="Vallesi A."/>
            <person name="Karlsson L."/>
            <person name="Sjodin A."/>
        </authorList>
    </citation>
    <scope>NUCLEOTIDE SEQUENCE [LARGE SCALE GENOMIC DNA]</scope>
    <source>
        <strain evidence="9 11">FSC1325</strain>
    </source>
</reference>
<feature type="transmembrane region" description="Helical" evidence="7">
    <location>
        <begin position="135"/>
        <end position="158"/>
    </location>
</feature>
<evidence type="ECO:0000256" key="7">
    <source>
        <dbReference type="SAM" id="Phobius"/>
    </source>
</evidence>
<evidence type="ECO:0000256" key="4">
    <source>
        <dbReference type="ARBA" id="ARBA00022692"/>
    </source>
</evidence>
<dbReference type="InterPro" id="IPR006043">
    <property type="entry name" value="NCS2"/>
</dbReference>
<dbReference type="RefSeq" id="WP_112869375.1">
    <property type="nucleotide sequence ID" value="NZ_CP021781.1"/>
</dbReference>
<dbReference type="Proteomes" id="UP000251120">
    <property type="component" value="Chromosome"/>
</dbReference>
<dbReference type="PANTHER" id="PTHR43337:SF1">
    <property type="entry name" value="XANTHINE_URACIL PERMEASE C887.17-RELATED"/>
    <property type="match status" value="1"/>
</dbReference>
<feature type="transmembrane region" description="Helical" evidence="7">
    <location>
        <begin position="288"/>
        <end position="310"/>
    </location>
</feature>